<accession>A0ABW4YFW2</accession>
<dbReference type="EMBL" id="JBHUHO010000007">
    <property type="protein sequence ID" value="MFD2114592.1"/>
    <property type="molecule type" value="Genomic_DNA"/>
</dbReference>
<dbReference type="InterPro" id="IPR001387">
    <property type="entry name" value="Cro/C1-type_HTH"/>
</dbReference>
<dbReference type="PANTHER" id="PTHR46797">
    <property type="entry name" value="HTH-TYPE TRANSCRIPTIONAL REGULATOR"/>
    <property type="match status" value="1"/>
</dbReference>
<dbReference type="SUPFAM" id="SSF47413">
    <property type="entry name" value="lambda repressor-like DNA-binding domains"/>
    <property type="match status" value="1"/>
</dbReference>
<dbReference type="InterPro" id="IPR050807">
    <property type="entry name" value="TransReg_Diox_bact_type"/>
</dbReference>
<protein>
    <submittedName>
        <fullName evidence="3">Helix-turn-helix domain-containing protein</fullName>
    </submittedName>
</protein>
<evidence type="ECO:0000259" key="2">
    <source>
        <dbReference type="PROSITE" id="PS50943"/>
    </source>
</evidence>
<evidence type="ECO:0000256" key="1">
    <source>
        <dbReference type="ARBA" id="ARBA00023125"/>
    </source>
</evidence>
<gene>
    <name evidence="3" type="ORF">ACFSJH_02375</name>
</gene>
<dbReference type="SMART" id="SM00530">
    <property type="entry name" value="HTH_XRE"/>
    <property type="match status" value="1"/>
</dbReference>
<feature type="domain" description="HTH cro/C1-type" evidence="2">
    <location>
        <begin position="13"/>
        <end position="67"/>
    </location>
</feature>
<keyword evidence="1" id="KW-0238">DNA-binding</keyword>
<dbReference type="RefSeq" id="WP_377769605.1">
    <property type="nucleotide sequence ID" value="NZ_JBHUHO010000007.1"/>
</dbReference>
<proteinExistence type="predicted"/>
<name>A0ABW4YFW2_9BACL</name>
<dbReference type="PROSITE" id="PS50943">
    <property type="entry name" value="HTH_CROC1"/>
    <property type="match status" value="1"/>
</dbReference>
<sequence>MNEYNKKQVGERIRERRKSFNLTQEDFAERIGRVPKFCADIERGQVGMSIETLLSICSLLKLTPNELLLPDSTIFTTENNTEIDMITSALQQCNDQQRKDAYALLKLFLTAIN</sequence>
<dbReference type="InterPro" id="IPR010982">
    <property type="entry name" value="Lambda_DNA-bd_dom_sf"/>
</dbReference>
<dbReference type="Pfam" id="PF01381">
    <property type="entry name" value="HTH_3"/>
    <property type="match status" value="1"/>
</dbReference>
<dbReference type="Gene3D" id="1.10.260.40">
    <property type="entry name" value="lambda repressor-like DNA-binding domains"/>
    <property type="match status" value="1"/>
</dbReference>
<reference evidence="4" key="1">
    <citation type="journal article" date="2019" name="Int. J. Syst. Evol. Microbiol.">
        <title>The Global Catalogue of Microorganisms (GCM) 10K type strain sequencing project: providing services to taxonomists for standard genome sequencing and annotation.</title>
        <authorList>
            <consortium name="The Broad Institute Genomics Platform"/>
            <consortium name="The Broad Institute Genome Sequencing Center for Infectious Disease"/>
            <person name="Wu L."/>
            <person name="Ma J."/>
        </authorList>
    </citation>
    <scope>NUCLEOTIDE SEQUENCE [LARGE SCALE GENOMIC DNA]</scope>
    <source>
        <strain evidence="4">GH52</strain>
    </source>
</reference>
<dbReference type="CDD" id="cd00093">
    <property type="entry name" value="HTH_XRE"/>
    <property type="match status" value="1"/>
</dbReference>
<evidence type="ECO:0000313" key="3">
    <source>
        <dbReference type="EMBL" id="MFD2114592.1"/>
    </source>
</evidence>
<dbReference type="PANTHER" id="PTHR46797:SF1">
    <property type="entry name" value="METHYLPHOSPHONATE SYNTHASE"/>
    <property type="match status" value="1"/>
</dbReference>
<keyword evidence="4" id="KW-1185">Reference proteome</keyword>
<organism evidence="3 4">
    <name type="scientific">Paenibacillus yanchengensis</name>
    <dbReference type="NCBI Taxonomy" id="2035833"/>
    <lineage>
        <taxon>Bacteria</taxon>
        <taxon>Bacillati</taxon>
        <taxon>Bacillota</taxon>
        <taxon>Bacilli</taxon>
        <taxon>Bacillales</taxon>
        <taxon>Paenibacillaceae</taxon>
        <taxon>Paenibacillus</taxon>
    </lineage>
</organism>
<evidence type="ECO:0000313" key="4">
    <source>
        <dbReference type="Proteomes" id="UP001597362"/>
    </source>
</evidence>
<dbReference type="Proteomes" id="UP001597362">
    <property type="component" value="Unassembled WGS sequence"/>
</dbReference>
<comment type="caution">
    <text evidence="3">The sequence shown here is derived from an EMBL/GenBank/DDBJ whole genome shotgun (WGS) entry which is preliminary data.</text>
</comment>